<protein>
    <submittedName>
        <fullName evidence="2">Uncharacterized protein</fullName>
    </submittedName>
</protein>
<dbReference type="AlphaFoldDB" id="A0A1B0A0Z3"/>
<name>A0A1B0A0Z3_GLOPL</name>
<dbReference type="EnsemblMetazoa" id="GPAI031112-RA">
    <property type="protein sequence ID" value="GPAI031112-PA"/>
    <property type="gene ID" value="GPAI031112"/>
</dbReference>
<sequence length="162" mass="18676">MQKFNKASVSKSFSSFCDHRRLREQATYGQTTLLVASLAITAVKEFIFADDAKLWVLHAFTCFTYFSVIYAQTFTSNYTKDFINRMVECCDISCESDSTCYIHVTYDRTQLPVSCPSTHYTYIFLMTTASMWTSSESCYMLLYEQASRQANVIKTNEMNSQI</sequence>
<feature type="transmembrane region" description="Helical" evidence="1">
    <location>
        <begin position="28"/>
        <end position="49"/>
    </location>
</feature>
<reference evidence="2" key="2">
    <citation type="submission" date="2020-05" db="UniProtKB">
        <authorList>
            <consortium name="EnsemblMetazoa"/>
        </authorList>
    </citation>
    <scope>IDENTIFICATION</scope>
    <source>
        <strain evidence="2">IAEA</strain>
    </source>
</reference>
<keyword evidence="1" id="KW-1133">Transmembrane helix</keyword>
<evidence type="ECO:0000313" key="2">
    <source>
        <dbReference type="EnsemblMetazoa" id="GPAI031112-PA"/>
    </source>
</evidence>
<evidence type="ECO:0000256" key="1">
    <source>
        <dbReference type="SAM" id="Phobius"/>
    </source>
</evidence>
<accession>A0A1B0A0Z3</accession>
<organism evidence="2 3">
    <name type="scientific">Glossina pallidipes</name>
    <name type="common">Tsetse fly</name>
    <dbReference type="NCBI Taxonomy" id="7398"/>
    <lineage>
        <taxon>Eukaryota</taxon>
        <taxon>Metazoa</taxon>
        <taxon>Ecdysozoa</taxon>
        <taxon>Arthropoda</taxon>
        <taxon>Hexapoda</taxon>
        <taxon>Insecta</taxon>
        <taxon>Pterygota</taxon>
        <taxon>Neoptera</taxon>
        <taxon>Endopterygota</taxon>
        <taxon>Diptera</taxon>
        <taxon>Brachycera</taxon>
        <taxon>Muscomorpha</taxon>
        <taxon>Hippoboscoidea</taxon>
        <taxon>Glossinidae</taxon>
        <taxon>Glossina</taxon>
    </lineage>
</organism>
<dbReference type="VEuPathDB" id="VectorBase:GPAI031112"/>
<evidence type="ECO:0000313" key="3">
    <source>
        <dbReference type="Proteomes" id="UP000092445"/>
    </source>
</evidence>
<keyword evidence="1" id="KW-0812">Transmembrane</keyword>
<feature type="transmembrane region" description="Helical" evidence="1">
    <location>
        <begin position="55"/>
        <end position="75"/>
    </location>
</feature>
<keyword evidence="1" id="KW-0472">Membrane</keyword>
<dbReference type="Proteomes" id="UP000092445">
    <property type="component" value="Unassembled WGS sequence"/>
</dbReference>
<reference evidence="3" key="1">
    <citation type="submission" date="2014-03" db="EMBL/GenBank/DDBJ databases">
        <authorList>
            <person name="Aksoy S."/>
            <person name="Warren W."/>
            <person name="Wilson R.K."/>
        </authorList>
    </citation>
    <scope>NUCLEOTIDE SEQUENCE [LARGE SCALE GENOMIC DNA]</scope>
    <source>
        <strain evidence="3">IAEA</strain>
    </source>
</reference>
<keyword evidence="3" id="KW-1185">Reference proteome</keyword>
<proteinExistence type="predicted"/>